<feature type="region of interest" description="Disordered" evidence="1">
    <location>
        <begin position="78"/>
        <end position="137"/>
    </location>
</feature>
<proteinExistence type="predicted"/>
<evidence type="ECO:0000256" key="1">
    <source>
        <dbReference type="SAM" id="MobiDB-lite"/>
    </source>
</evidence>
<dbReference type="OrthoDB" id="2386104at2759"/>
<dbReference type="AlphaFoldDB" id="A0A9N8WM93"/>
<feature type="compositionally biased region" description="Polar residues" evidence="1">
    <location>
        <begin position="103"/>
        <end position="114"/>
    </location>
</feature>
<accession>A0A9N8WM93</accession>
<comment type="caution">
    <text evidence="2">The sequence shown here is derived from an EMBL/GenBank/DDBJ whole genome shotgun (WGS) entry which is preliminary data.</text>
</comment>
<dbReference type="EMBL" id="CAJVPS010000485">
    <property type="protein sequence ID" value="CAG8489318.1"/>
    <property type="molecule type" value="Genomic_DNA"/>
</dbReference>
<name>A0A9N8WM93_9GLOM</name>
<reference evidence="2" key="1">
    <citation type="submission" date="2021-06" db="EMBL/GenBank/DDBJ databases">
        <authorList>
            <person name="Kallberg Y."/>
            <person name="Tangrot J."/>
            <person name="Rosling A."/>
        </authorList>
    </citation>
    <scope>NUCLEOTIDE SEQUENCE</scope>
    <source>
        <strain evidence="2">FL130A</strain>
    </source>
</reference>
<protein>
    <submittedName>
        <fullName evidence="2">3039_t:CDS:1</fullName>
    </submittedName>
</protein>
<evidence type="ECO:0000313" key="2">
    <source>
        <dbReference type="EMBL" id="CAG8489318.1"/>
    </source>
</evidence>
<organism evidence="2 3">
    <name type="scientific">Ambispora leptoticha</name>
    <dbReference type="NCBI Taxonomy" id="144679"/>
    <lineage>
        <taxon>Eukaryota</taxon>
        <taxon>Fungi</taxon>
        <taxon>Fungi incertae sedis</taxon>
        <taxon>Mucoromycota</taxon>
        <taxon>Glomeromycotina</taxon>
        <taxon>Glomeromycetes</taxon>
        <taxon>Archaeosporales</taxon>
        <taxon>Ambisporaceae</taxon>
        <taxon>Ambispora</taxon>
    </lineage>
</organism>
<dbReference type="Proteomes" id="UP000789508">
    <property type="component" value="Unassembled WGS sequence"/>
</dbReference>
<evidence type="ECO:0000313" key="3">
    <source>
        <dbReference type="Proteomes" id="UP000789508"/>
    </source>
</evidence>
<keyword evidence="3" id="KW-1185">Reference proteome</keyword>
<gene>
    <name evidence="2" type="ORF">ALEPTO_LOCUS2897</name>
</gene>
<sequence length="185" mass="20575">MDGNHQWEVTLFCNAEANTIKSVDIVPKSRGSKVVPNDAKPAPTAYTMIYTTSSTIRSDNQIPYQFSATITFLKSDEKKTVSVPANMATDRKRRKADYDEDNTNNGQFDQSNSNKDIEGDEVEDVLPPPPPPKDEKIKRSWTCFNCLGTKNNSQRRKPGESMDEKGGIDDDGVVNKGCCCKCVIM</sequence>